<feature type="region of interest" description="Disordered" evidence="1">
    <location>
        <begin position="111"/>
        <end position="173"/>
    </location>
</feature>
<feature type="chain" id="PRO_5012760896" evidence="2">
    <location>
        <begin position="22"/>
        <end position="237"/>
    </location>
</feature>
<dbReference type="AlphaFoldDB" id="A0A246JVT2"/>
<evidence type="ECO:0000256" key="2">
    <source>
        <dbReference type="SAM" id="SignalP"/>
    </source>
</evidence>
<comment type="caution">
    <text evidence="3">The sequence shown here is derived from an EMBL/GenBank/DDBJ whole genome shotgun (WGS) entry which is preliminary data.</text>
</comment>
<dbReference type="EMBL" id="NISK01000002">
    <property type="protein sequence ID" value="OWQ97148.1"/>
    <property type="molecule type" value="Genomic_DNA"/>
</dbReference>
<evidence type="ECO:0000313" key="4">
    <source>
        <dbReference type="Proteomes" id="UP000197361"/>
    </source>
</evidence>
<keyword evidence="4" id="KW-1185">Reference proteome</keyword>
<accession>A0A246JVT2</accession>
<protein>
    <submittedName>
        <fullName evidence="3">Uncharacterized protein</fullName>
    </submittedName>
</protein>
<sequence length="237" mass="26878">MKTLLVSLAVSAAALTSPAAAQYPSDGYQNRGDNYRDDDRAGANMAARIEQMRVRIQAGVQSGAISRQEAVSLRANLRSLTQLERQYSRGGLTNQERQGLQARLRALRQDVRRAEGGANGRYDDWDRQNDRDDDRDDDRYDGRSDGPDGRWNDDDRDDDYRQPPQRGGIGGLIDNVLGRNEATLQVGQRAPSNLYGVPYEYRDRYRDTSQSYYRSDGRQIYQIDARTQAVVRIHAMN</sequence>
<dbReference type="Proteomes" id="UP000197361">
    <property type="component" value="Unassembled WGS sequence"/>
</dbReference>
<feature type="compositionally biased region" description="Basic and acidic residues" evidence="1">
    <location>
        <begin position="111"/>
        <end position="161"/>
    </location>
</feature>
<name>A0A246JVT2_9SPHN</name>
<evidence type="ECO:0000313" key="3">
    <source>
        <dbReference type="EMBL" id="OWQ97148.1"/>
    </source>
</evidence>
<keyword evidence="2" id="KW-0732">Signal</keyword>
<dbReference type="OrthoDB" id="7569823at2"/>
<proteinExistence type="predicted"/>
<gene>
    <name evidence="3" type="ORF">CDQ92_08745</name>
</gene>
<feature type="signal peptide" evidence="2">
    <location>
        <begin position="1"/>
        <end position="21"/>
    </location>
</feature>
<reference evidence="3 4" key="1">
    <citation type="journal article" date="2010" name="Int. J. Syst. Evol. Microbiol.">
        <title>Sphingopyxis bauzanensis sp. nov., a psychrophilic bacterium isolated from soil.</title>
        <authorList>
            <person name="Zhang D.C."/>
            <person name="Liu H.C."/>
            <person name="Xin Y.H."/>
            <person name="Zhou Y.G."/>
            <person name="Schinner F."/>
            <person name="Margesin R."/>
        </authorList>
    </citation>
    <scope>NUCLEOTIDE SEQUENCE [LARGE SCALE GENOMIC DNA]</scope>
    <source>
        <strain evidence="3 4">DSM 22271</strain>
    </source>
</reference>
<evidence type="ECO:0000256" key="1">
    <source>
        <dbReference type="SAM" id="MobiDB-lite"/>
    </source>
</evidence>
<organism evidence="3 4">
    <name type="scientific">Sphingopyxis bauzanensis</name>
    <dbReference type="NCBI Taxonomy" id="651663"/>
    <lineage>
        <taxon>Bacteria</taxon>
        <taxon>Pseudomonadati</taxon>
        <taxon>Pseudomonadota</taxon>
        <taxon>Alphaproteobacteria</taxon>
        <taxon>Sphingomonadales</taxon>
        <taxon>Sphingomonadaceae</taxon>
        <taxon>Sphingopyxis</taxon>
    </lineage>
</organism>
<dbReference type="RefSeq" id="WP_088441005.1">
    <property type="nucleotide sequence ID" value="NZ_BMMC01000006.1"/>
</dbReference>